<keyword evidence="6 7" id="KW-0269">Exonuclease</keyword>
<evidence type="ECO:0000256" key="6">
    <source>
        <dbReference type="ARBA" id="ARBA00022839"/>
    </source>
</evidence>
<dbReference type="NCBIfam" id="TIGR00619">
    <property type="entry name" value="sbcd"/>
    <property type="match status" value="1"/>
</dbReference>
<dbReference type="GO" id="GO:0006260">
    <property type="term" value="P:DNA replication"/>
    <property type="evidence" value="ECO:0007669"/>
    <property type="project" value="UniProtKB-KW"/>
</dbReference>
<dbReference type="EMBL" id="VRYZ01000005">
    <property type="protein sequence ID" value="TXS91163.1"/>
    <property type="molecule type" value="Genomic_DNA"/>
</dbReference>
<dbReference type="PANTHER" id="PTHR30337:SF0">
    <property type="entry name" value="NUCLEASE SBCCD SUBUNIT D"/>
    <property type="match status" value="1"/>
</dbReference>
<organism evidence="10 11">
    <name type="scientific">Parahaliea aestuarii</name>
    <dbReference type="NCBI Taxonomy" id="1852021"/>
    <lineage>
        <taxon>Bacteria</taxon>
        <taxon>Pseudomonadati</taxon>
        <taxon>Pseudomonadota</taxon>
        <taxon>Gammaproteobacteria</taxon>
        <taxon>Cellvibrionales</taxon>
        <taxon>Halieaceae</taxon>
        <taxon>Parahaliea</taxon>
    </lineage>
</organism>
<dbReference type="GO" id="GO:0004519">
    <property type="term" value="F:endonuclease activity"/>
    <property type="evidence" value="ECO:0007669"/>
    <property type="project" value="UniProtKB-KW"/>
</dbReference>
<dbReference type="InterPro" id="IPR041796">
    <property type="entry name" value="Mre11_N"/>
</dbReference>
<keyword evidence="4 7" id="KW-0540">Nuclease</keyword>
<protein>
    <recommendedName>
        <fullName evidence="3 7">Nuclease SbcCD subunit D</fullName>
    </recommendedName>
</protein>
<dbReference type="RefSeq" id="WP_148064816.1">
    <property type="nucleotide sequence ID" value="NZ_VRYZ01000005.1"/>
</dbReference>
<comment type="function">
    <text evidence="7">SbcCD cleaves DNA hairpin structures. These structures can inhibit DNA replication and are intermediates in certain DNA recombination reactions. The complex acts as a 3'-&gt;5' double strand exonuclease that can open hairpins. It also has a 5' single-strand endonuclease activity.</text>
</comment>
<comment type="similarity">
    <text evidence="1 7">Belongs to the SbcD family.</text>
</comment>
<proteinExistence type="inferred from homology"/>
<dbReference type="OrthoDB" id="9773856at2"/>
<dbReference type="InterPro" id="IPR004843">
    <property type="entry name" value="Calcineurin-like_PHP"/>
</dbReference>
<reference evidence="10 11" key="1">
    <citation type="submission" date="2019-08" db="EMBL/GenBank/DDBJ databases">
        <title>Parahaliea maris sp. nov., isolated from the surface seawater.</title>
        <authorList>
            <person name="Liu Y."/>
        </authorList>
    </citation>
    <scope>NUCLEOTIDE SEQUENCE [LARGE SCALE GENOMIC DNA]</scope>
    <source>
        <strain evidence="10 11">S2-26</strain>
    </source>
</reference>
<gene>
    <name evidence="7" type="primary">sbcD</name>
    <name evidence="10" type="ORF">FVW59_13250</name>
</gene>
<evidence type="ECO:0000256" key="2">
    <source>
        <dbReference type="ARBA" id="ARBA00011322"/>
    </source>
</evidence>
<keyword evidence="11" id="KW-1185">Reference proteome</keyword>
<dbReference type="SUPFAM" id="SSF56300">
    <property type="entry name" value="Metallo-dependent phosphatases"/>
    <property type="match status" value="1"/>
</dbReference>
<dbReference type="Pfam" id="PF00149">
    <property type="entry name" value="Metallophos"/>
    <property type="match status" value="1"/>
</dbReference>
<evidence type="ECO:0000256" key="4">
    <source>
        <dbReference type="ARBA" id="ARBA00022722"/>
    </source>
</evidence>
<dbReference type="GO" id="GO:0008408">
    <property type="term" value="F:3'-5' exonuclease activity"/>
    <property type="evidence" value="ECO:0007669"/>
    <property type="project" value="InterPro"/>
</dbReference>
<dbReference type="InterPro" id="IPR026843">
    <property type="entry name" value="SbcD_C"/>
</dbReference>
<keyword evidence="7" id="KW-0255">Endonuclease</keyword>
<evidence type="ECO:0000256" key="1">
    <source>
        <dbReference type="ARBA" id="ARBA00010555"/>
    </source>
</evidence>
<evidence type="ECO:0000259" key="8">
    <source>
        <dbReference type="Pfam" id="PF00149"/>
    </source>
</evidence>
<dbReference type="InterPro" id="IPR029052">
    <property type="entry name" value="Metallo-depent_PP-like"/>
</dbReference>
<comment type="caution">
    <text evidence="10">The sequence shown here is derived from an EMBL/GenBank/DDBJ whole genome shotgun (WGS) entry which is preliminary data.</text>
</comment>
<dbReference type="InterPro" id="IPR050535">
    <property type="entry name" value="DNA_Repair-Maintenance_Comp"/>
</dbReference>
<dbReference type="PANTHER" id="PTHR30337">
    <property type="entry name" value="COMPONENT OF ATP-DEPENDENT DSDNA EXONUCLEASE"/>
    <property type="match status" value="1"/>
</dbReference>
<dbReference type="InterPro" id="IPR004593">
    <property type="entry name" value="SbcD"/>
</dbReference>
<evidence type="ECO:0000259" key="9">
    <source>
        <dbReference type="Pfam" id="PF12320"/>
    </source>
</evidence>
<name>A0A5C8ZRM4_9GAMM</name>
<evidence type="ECO:0000256" key="5">
    <source>
        <dbReference type="ARBA" id="ARBA00022801"/>
    </source>
</evidence>
<dbReference type="GO" id="GO:0006310">
    <property type="term" value="P:DNA recombination"/>
    <property type="evidence" value="ECO:0007669"/>
    <property type="project" value="UniProtKB-KW"/>
</dbReference>
<dbReference type="CDD" id="cd00840">
    <property type="entry name" value="MPP_Mre11_N"/>
    <property type="match status" value="1"/>
</dbReference>
<dbReference type="Pfam" id="PF12320">
    <property type="entry name" value="SbcD_C"/>
    <property type="match status" value="1"/>
</dbReference>
<sequence>MRILHTSDWHLGRQLHGRSLLADQAHVLEQVLDIAERDEVDVVLIAGDVYDRAVPPAEAVSLLGNTLRRLCVELGKQVILIAGNHDSAERLGFAAELLGHAGLHIVGPLTAEPRPLTLVAAERGGHTVSAIAVDFFGLPYAGPAQVRQTLGVEVSSHDEAMGALLERVESARDHSRPCVVMAHCFVAGGEASDSERPLSLGGADQVAGDRFAPYTYAALGHLHGPQHRGAQHIRYSGSILKYSFSEARQRKSVTLVDIDGAGGVTIAQRDLKPLRDVRIIEGSLDALLATGHTDPAADDFICARLTGSGAVLDVMGKLRAVYPNALQAVRLTRDSGGARFGAGRDVLKQSQYELFREFYCHVQGEGMSDAQQRYLQSLLQALQQEGSL</sequence>
<evidence type="ECO:0000313" key="11">
    <source>
        <dbReference type="Proteomes" id="UP000321933"/>
    </source>
</evidence>
<accession>A0A5C8ZRM4</accession>
<evidence type="ECO:0000256" key="3">
    <source>
        <dbReference type="ARBA" id="ARBA00013365"/>
    </source>
</evidence>
<feature type="domain" description="Calcineurin-like phosphoesterase" evidence="8">
    <location>
        <begin position="1"/>
        <end position="100"/>
    </location>
</feature>
<evidence type="ECO:0000256" key="7">
    <source>
        <dbReference type="RuleBase" id="RU363069"/>
    </source>
</evidence>
<keyword evidence="5 7" id="KW-0378">Hydrolase</keyword>
<feature type="domain" description="Nuclease SbcCD subunit D C-terminal" evidence="9">
    <location>
        <begin position="273"/>
        <end position="359"/>
    </location>
</feature>
<dbReference type="Gene3D" id="3.60.21.10">
    <property type="match status" value="1"/>
</dbReference>
<keyword evidence="7" id="KW-0233">DNA recombination</keyword>
<evidence type="ECO:0000313" key="10">
    <source>
        <dbReference type="EMBL" id="TXS91163.1"/>
    </source>
</evidence>
<comment type="subunit">
    <text evidence="2 7">Heterodimer of SbcC and SbcD.</text>
</comment>
<keyword evidence="7" id="KW-0235">DNA replication</keyword>
<dbReference type="AlphaFoldDB" id="A0A5C8ZRM4"/>
<dbReference type="Proteomes" id="UP000321933">
    <property type="component" value="Unassembled WGS sequence"/>
</dbReference>